<reference evidence="1 2" key="1">
    <citation type="submission" date="2020-08" db="EMBL/GenBank/DDBJ databases">
        <title>Genomic Encyclopedia of Type Strains, Phase IV (KMG-V): Genome sequencing to study the core and pangenomes of soil and plant-associated prokaryotes.</title>
        <authorList>
            <person name="Whitman W."/>
        </authorList>
    </citation>
    <scope>NUCLEOTIDE SEQUENCE [LARGE SCALE GENOMIC DNA]</scope>
    <source>
        <strain evidence="1 2">S3M1</strain>
    </source>
</reference>
<gene>
    <name evidence="1" type="ORF">HDE68_004713</name>
</gene>
<evidence type="ECO:0000313" key="1">
    <source>
        <dbReference type="EMBL" id="MBB5638778.1"/>
    </source>
</evidence>
<accession>A0A7W8ZRA4</accession>
<evidence type="ECO:0000313" key="2">
    <source>
        <dbReference type="Proteomes" id="UP000537204"/>
    </source>
</evidence>
<dbReference type="Proteomes" id="UP000537204">
    <property type="component" value="Unassembled WGS sequence"/>
</dbReference>
<proteinExistence type="predicted"/>
<sequence>MSLWAIADNVASNEKDHAVLSFVNAKLVSVYGKDIQSNTRIDSRTEI</sequence>
<protein>
    <submittedName>
        <fullName evidence="1">Uncharacterized protein</fullName>
    </submittedName>
</protein>
<dbReference type="EMBL" id="JACHCE010000010">
    <property type="protein sequence ID" value="MBB5638778.1"/>
    <property type="molecule type" value="Genomic_DNA"/>
</dbReference>
<dbReference type="AlphaFoldDB" id="A0A7W8ZRA4"/>
<comment type="caution">
    <text evidence="1">The sequence shown here is derived from an EMBL/GenBank/DDBJ whole genome shotgun (WGS) entry which is preliminary data.</text>
</comment>
<organism evidence="1 2">
    <name type="scientific">Pedobacter cryoconitis</name>
    <dbReference type="NCBI Taxonomy" id="188932"/>
    <lineage>
        <taxon>Bacteria</taxon>
        <taxon>Pseudomonadati</taxon>
        <taxon>Bacteroidota</taxon>
        <taxon>Sphingobacteriia</taxon>
        <taxon>Sphingobacteriales</taxon>
        <taxon>Sphingobacteriaceae</taxon>
        <taxon>Pedobacter</taxon>
    </lineage>
</organism>
<name>A0A7W8ZRA4_9SPHI</name>